<evidence type="ECO:0000313" key="2">
    <source>
        <dbReference type="Proteomes" id="UP000827092"/>
    </source>
</evidence>
<keyword evidence="2" id="KW-1185">Reference proteome</keyword>
<organism evidence="1 2">
    <name type="scientific">Oedothorax gibbosus</name>
    <dbReference type="NCBI Taxonomy" id="931172"/>
    <lineage>
        <taxon>Eukaryota</taxon>
        <taxon>Metazoa</taxon>
        <taxon>Ecdysozoa</taxon>
        <taxon>Arthropoda</taxon>
        <taxon>Chelicerata</taxon>
        <taxon>Arachnida</taxon>
        <taxon>Araneae</taxon>
        <taxon>Araneomorphae</taxon>
        <taxon>Entelegynae</taxon>
        <taxon>Araneoidea</taxon>
        <taxon>Linyphiidae</taxon>
        <taxon>Erigoninae</taxon>
        <taxon>Oedothorax</taxon>
    </lineage>
</organism>
<reference evidence="1 2" key="1">
    <citation type="journal article" date="2022" name="Nat. Ecol. Evol.">
        <title>A masculinizing supergene underlies an exaggerated male reproductive morph in a spider.</title>
        <authorList>
            <person name="Hendrickx F."/>
            <person name="De Corte Z."/>
            <person name="Sonet G."/>
            <person name="Van Belleghem S.M."/>
            <person name="Kostlbacher S."/>
            <person name="Vangestel C."/>
        </authorList>
    </citation>
    <scope>NUCLEOTIDE SEQUENCE [LARGE SCALE GENOMIC DNA]</scope>
    <source>
        <strain evidence="1">W744_W776</strain>
    </source>
</reference>
<name>A0AAV6TUD4_9ARAC</name>
<sequence>MSNMVYMQLCVILDEPDEHSFNSQLECFIRKLYEKGEISFAHYFEEDWVPVREEWSKCHRVGAEINTNMFLESFHRFLNTGLSENNLQEKGDIPIPTSSGDLPFTAGLPCTGRKRYRFGNSGRFFPMTCL</sequence>
<gene>
    <name evidence="1" type="ORF">JTE90_019409</name>
</gene>
<accession>A0AAV6TUD4</accession>
<protein>
    <submittedName>
        <fullName evidence="1">Uncharacterized protein</fullName>
    </submittedName>
</protein>
<evidence type="ECO:0000313" key="1">
    <source>
        <dbReference type="EMBL" id="KAG8175597.1"/>
    </source>
</evidence>
<dbReference type="EMBL" id="JAFNEN010000980">
    <property type="protein sequence ID" value="KAG8175597.1"/>
    <property type="molecule type" value="Genomic_DNA"/>
</dbReference>
<dbReference type="Proteomes" id="UP000827092">
    <property type="component" value="Unassembled WGS sequence"/>
</dbReference>
<comment type="caution">
    <text evidence="1">The sequence shown here is derived from an EMBL/GenBank/DDBJ whole genome shotgun (WGS) entry which is preliminary data.</text>
</comment>
<dbReference type="AlphaFoldDB" id="A0AAV6TUD4"/>
<proteinExistence type="predicted"/>